<feature type="domain" description="Pyrin" evidence="5">
    <location>
        <begin position="392"/>
        <end position="463"/>
    </location>
</feature>
<keyword evidence="2" id="KW-0963">Cytoplasm</keyword>
<gene>
    <name evidence="7" type="primary">LOC115591116</name>
</gene>
<dbReference type="Proteomes" id="UP000472265">
    <property type="component" value="Chromosome 11"/>
</dbReference>
<keyword evidence="8" id="KW-1185">Reference proteome</keyword>
<dbReference type="InterPro" id="IPR051249">
    <property type="entry name" value="NLRP_Inflammasome"/>
</dbReference>
<name>A0A671TYR4_SPAAU</name>
<dbReference type="OMA" id="QQYHAEG"/>
<keyword evidence="3" id="KW-0399">Innate immunity</keyword>
<evidence type="ECO:0008006" key="9">
    <source>
        <dbReference type="Google" id="ProtNLM"/>
    </source>
</evidence>
<dbReference type="Pfam" id="PF02758">
    <property type="entry name" value="PYRIN"/>
    <property type="match status" value="2"/>
</dbReference>
<dbReference type="SMART" id="SM01289">
    <property type="entry name" value="PYRIN"/>
    <property type="match status" value="2"/>
</dbReference>
<dbReference type="GO" id="GO:0005829">
    <property type="term" value="C:cytosol"/>
    <property type="evidence" value="ECO:0007669"/>
    <property type="project" value="UniProtKB-SubCell"/>
</dbReference>
<dbReference type="InterPro" id="IPR011029">
    <property type="entry name" value="DEATH-like_dom_sf"/>
</dbReference>
<dbReference type="SUPFAM" id="SSF47986">
    <property type="entry name" value="DEATH domain"/>
    <property type="match status" value="2"/>
</dbReference>
<dbReference type="PANTHER" id="PTHR46985">
    <property type="entry name" value="NACHT, LRR AND PYD DOMAINS-CONTAINING PROTEIN 1"/>
    <property type="match status" value="1"/>
</dbReference>
<sequence>MLECLVSDELRTFQWLVSDHMTGESLTPVGREKLQHADRLTTARLLQEHFGPTQTENVATNILLKIVPSLGVCLRGQGVTSQTSTHIRVETNVDTTVVKNKPEVSEDGNMFRLRCRQLGVFLCSETGLLLEGVGDVVYQTVPWDLDFLSAKGLRPAGPLFRFKLLTGSFHRVHLPHCLLDCAQHSLSVAHITGDSVDFITPGQVTDSHVIIDISGFSCFGLVFRIASPDSDRGAIGGLVLLFHRFSDSSLFVHLLPRNVCLNKVIKTCKQRIRAEYLETISDCELIPNQTYKLSGQPAVFIQPESSKFVNFSDYNNFLPSFQVQLEALEADMSLKLQLSHLTPFRLIGWLIGSIESLVWHQVLTLRAAASSPCTEDSVSESVNVILLLHGILKNLELEDFKTFQRLLNLRSDPIPVCQLEAADRMRTVDLMVQQYHAEGAKQVTEEILRKMNFNHLVDQQLRN</sequence>
<evidence type="ECO:0000259" key="6">
    <source>
        <dbReference type="PROSITE" id="PS51830"/>
    </source>
</evidence>
<dbReference type="AlphaFoldDB" id="A0A671TYR4"/>
<feature type="domain" description="FIIND" evidence="6">
    <location>
        <begin position="91"/>
        <end position="377"/>
    </location>
</feature>
<reference evidence="7" key="2">
    <citation type="submission" date="2025-08" db="UniProtKB">
        <authorList>
            <consortium name="Ensembl"/>
        </authorList>
    </citation>
    <scope>IDENTIFICATION</scope>
</reference>
<evidence type="ECO:0000256" key="3">
    <source>
        <dbReference type="ARBA" id="ARBA00022588"/>
    </source>
</evidence>
<evidence type="ECO:0000313" key="8">
    <source>
        <dbReference type="Proteomes" id="UP000472265"/>
    </source>
</evidence>
<evidence type="ECO:0000259" key="5">
    <source>
        <dbReference type="PROSITE" id="PS50824"/>
    </source>
</evidence>
<proteinExistence type="predicted"/>
<organism evidence="7 8">
    <name type="scientific">Sparus aurata</name>
    <name type="common">Gilthead sea bream</name>
    <dbReference type="NCBI Taxonomy" id="8175"/>
    <lineage>
        <taxon>Eukaryota</taxon>
        <taxon>Metazoa</taxon>
        <taxon>Chordata</taxon>
        <taxon>Craniata</taxon>
        <taxon>Vertebrata</taxon>
        <taxon>Euteleostomi</taxon>
        <taxon>Actinopterygii</taxon>
        <taxon>Neopterygii</taxon>
        <taxon>Teleostei</taxon>
        <taxon>Neoteleostei</taxon>
        <taxon>Acanthomorphata</taxon>
        <taxon>Eupercaria</taxon>
        <taxon>Spariformes</taxon>
        <taxon>Sparidae</taxon>
        <taxon>Sparus</taxon>
    </lineage>
</organism>
<dbReference type="GO" id="GO:0045087">
    <property type="term" value="P:innate immune response"/>
    <property type="evidence" value="ECO:0007669"/>
    <property type="project" value="UniProtKB-KW"/>
</dbReference>
<dbReference type="PROSITE" id="PS51830">
    <property type="entry name" value="FIIND"/>
    <property type="match status" value="1"/>
</dbReference>
<evidence type="ECO:0000256" key="1">
    <source>
        <dbReference type="ARBA" id="ARBA00004514"/>
    </source>
</evidence>
<reference evidence="7" key="1">
    <citation type="submission" date="2021-04" db="EMBL/GenBank/DDBJ databases">
        <authorList>
            <consortium name="Wellcome Sanger Institute Data Sharing"/>
        </authorList>
    </citation>
    <scope>NUCLEOTIDE SEQUENCE [LARGE SCALE GENOMIC DNA]</scope>
</reference>
<dbReference type="InParanoid" id="A0A671TYR4"/>
<dbReference type="InterPro" id="IPR004020">
    <property type="entry name" value="DAPIN"/>
</dbReference>
<dbReference type="Ensembl" id="ENSSAUT00010007555.1">
    <property type="protein sequence ID" value="ENSSAUP00010007038.1"/>
    <property type="gene ID" value="ENSSAUG00010003523.1"/>
</dbReference>
<dbReference type="Pfam" id="PF13553">
    <property type="entry name" value="FIIND"/>
    <property type="match status" value="1"/>
</dbReference>
<dbReference type="PROSITE" id="PS50824">
    <property type="entry name" value="DAPIN"/>
    <property type="match status" value="2"/>
</dbReference>
<evidence type="ECO:0000256" key="2">
    <source>
        <dbReference type="ARBA" id="ARBA00022490"/>
    </source>
</evidence>
<dbReference type="PANTHER" id="PTHR46985:SF2">
    <property type="entry name" value="APOPTOSIS-ASSOCIATED SPECK-LIKE PROTEIN CONTAINING A CARD"/>
    <property type="match status" value="1"/>
</dbReference>
<comment type="subcellular location">
    <subcellularLocation>
        <location evidence="1">Cytoplasm</location>
        <location evidence="1">Cytosol</location>
    </subcellularLocation>
</comment>
<protein>
    <recommendedName>
        <fullName evidence="9">FIIND domain-containing protein</fullName>
    </recommendedName>
</protein>
<dbReference type="GeneTree" id="ENSGT00940000178015"/>
<reference evidence="7" key="3">
    <citation type="submission" date="2025-09" db="UniProtKB">
        <authorList>
            <consortium name="Ensembl"/>
        </authorList>
    </citation>
    <scope>IDENTIFICATION</scope>
</reference>
<keyword evidence="4" id="KW-0391">Immunity</keyword>
<dbReference type="InterPro" id="IPR025307">
    <property type="entry name" value="FIIND_dom"/>
</dbReference>
<dbReference type="Gene3D" id="1.10.533.10">
    <property type="entry name" value="Death Domain, Fas"/>
    <property type="match status" value="2"/>
</dbReference>
<evidence type="ECO:0000313" key="7">
    <source>
        <dbReference type="Ensembl" id="ENSSAUP00010007038.1"/>
    </source>
</evidence>
<evidence type="ECO:0000256" key="4">
    <source>
        <dbReference type="ARBA" id="ARBA00022859"/>
    </source>
</evidence>
<feature type="domain" description="Pyrin" evidence="5">
    <location>
        <begin position="1"/>
        <end position="66"/>
    </location>
</feature>
<accession>A0A671TYR4</accession>
<dbReference type="Pfam" id="PF23679">
    <property type="entry name" value="UPA-FIIND"/>
    <property type="match status" value="1"/>
</dbReference>